<dbReference type="InterPro" id="IPR008937">
    <property type="entry name" value="Ras-like_GEF"/>
</dbReference>
<feature type="domain" description="Ras-GEF" evidence="4">
    <location>
        <begin position="623"/>
        <end position="848"/>
    </location>
</feature>
<evidence type="ECO:0000313" key="6">
    <source>
        <dbReference type="Proteomes" id="UP000695022"/>
    </source>
</evidence>
<dbReference type="PROSITE" id="PS00720">
    <property type="entry name" value="RASGEF"/>
    <property type="match status" value="1"/>
</dbReference>
<feature type="compositionally biased region" description="Basic and acidic residues" evidence="3">
    <location>
        <begin position="411"/>
        <end position="436"/>
    </location>
</feature>
<dbReference type="InterPro" id="IPR036964">
    <property type="entry name" value="RASGEF_cat_dom_sf"/>
</dbReference>
<dbReference type="InterPro" id="IPR023578">
    <property type="entry name" value="Ras_GEF_dom_sf"/>
</dbReference>
<dbReference type="SMART" id="SM00229">
    <property type="entry name" value="RasGEFN"/>
    <property type="match status" value="1"/>
</dbReference>
<keyword evidence="6" id="KW-1185">Reference proteome</keyword>
<evidence type="ECO:0000259" key="4">
    <source>
        <dbReference type="PROSITE" id="PS50009"/>
    </source>
</evidence>
<dbReference type="InterPro" id="IPR000651">
    <property type="entry name" value="Ras-like_Gua-exchang_fac_N"/>
</dbReference>
<dbReference type="PANTHER" id="PTHR23113:SF224">
    <property type="entry name" value="RAP GUANINE NUCLEOTIDE EXCHANGE FACTOR 1"/>
    <property type="match status" value="1"/>
</dbReference>
<reference evidence="7" key="1">
    <citation type="submission" date="2025-08" db="UniProtKB">
        <authorList>
            <consortium name="RefSeq"/>
        </authorList>
    </citation>
    <scope>IDENTIFICATION</scope>
</reference>
<keyword evidence="1 2" id="KW-0344">Guanine-nucleotide releasing factor</keyword>
<dbReference type="CDD" id="cd00155">
    <property type="entry name" value="RasGEF"/>
    <property type="match status" value="1"/>
</dbReference>
<dbReference type="Gene3D" id="1.10.840.10">
    <property type="entry name" value="Ras guanine-nucleotide exchange factors catalytic domain"/>
    <property type="match status" value="1"/>
</dbReference>
<proteinExistence type="predicted"/>
<evidence type="ECO:0000313" key="7">
    <source>
        <dbReference type="RefSeq" id="XP_014662463.1"/>
    </source>
</evidence>
<gene>
    <name evidence="7" type="primary">LOC106805404</name>
</gene>
<evidence type="ECO:0000259" key="5">
    <source>
        <dbReference type="PROSITE" id="PS50212"/>
    </source>
</evidence>
<feature type="region of interest" description="Disordered" evidence="3">
    <location>
        <begin position="369"/>
        <end position="397"/>
    </location>
</feature>
<feature type="region of interest" description="Disordered" evidence="3">
    <location>
        <begin position="35"/>
        <end position="61"/>
    </location>
</feature>
<accession>A0ABM1DR92</accession>
<feature type="compositionally biased region" description="Basic and acidic residues" evidence="3">
    <location>
        <begin position="35"/>
        <end position="44"/>
    </location>
</feature>
<dbReference type="PANTHER" id="PTHR23113">
    <property type="entry name" value="GUANINE NUCLEOTIDE EXCHANGE FACTOR"/>
    <property type="match status" value="1"/>
</dbReference>
<name>A0ABM1DR92_PRICU</name>
<dbReference type="SMART" id="SM00147">
    <property type="entry name" value="RasGEF"/>
    <property type="match status" value="1"/>
</dbReference>
<dbReference type="InterPro" id="IPR019804">
    <property type="entry name" value="Ras_G-nucl-exch_fac_CS"/>
</dbReference>
<dbReference type="Proteomes" id="UP000695022">
    <property type="component" value="Unplaced"/>
</dbReference>
<dbReference type="InterPro" id="IPR001895">
    <property type="entry name" value="RASGEF_cat_dom"/>
</dbReference>
<dbReference type="SUPFAM" id="SSF48366">
    <property type="entry name" value="Ras GEF"/>
    <property type="match status" value="1"/>
</dbReference>
<dbReference type="RefSeq" id="XP_014662463.1">
    <property type="nucleotide sequence ID" value="XM_014806977.1"/>
</dbReference>
<sequence>MVDCRELGGIVAVRCAALSLLPLQNLVQLHADRIQDRSTQREPPLELPEVGGMRSKEPESDSNTSLCASACCLSAMTGNWYATHHTKRSRTWYESSSGAADDAAGKQPARPVVAVCGNALDKPSMKLARRARSFKDDVMDRINNMRVSPGGATLRSPSPTKHVKTSPLGGVACMETNLQKDDKEMDKLYLCKKDVLYALKYFQDVIEKSMMQLLPGSATIVLETVTAVFSVLGHTNDDSSVIISSHNQVFQSIAQFIHFADHMLLHDEVPADRERANQVIRARRHEDGAPDAAADGSEPAPPPLPIKKRNIMAYMQMVGDYAVPNRDELLQLNWRTSHSLMRHIAATPALQQLQPPRWPAWSSHSLPPLMTSSSDDSGMFSLDLSLPEDDAPPPALPPKQRHLAIEEGRAEELAAREAEREHGEERTKEAGGKEGVAEEEPEGEAADAAATHALEALDPGLYLVWKKEREEGPDVRGGTVDGLIVLAACRAKNQNDFLYQEAFLTTYRTFMGSRPLIDKLLHRYRAFSRCADTGRKRSSRSAFSLLVRVVDELCVTDVDDSLVKILTDLVFELLSDGQLLLGKVLRSRILEKCETKRESSNHHMLLLPSIAVSSRPVTLLDYKPEHIAEQMTMLDASLFQKMEIAEMLLWAKEQSEELSPNLTLFTEHFNKMSYWARSRILEQDDARDRERHLVRFIKIMKHLRRLNNFNSYLALLSALDSAPIRRLDWVKQITETLKEYCELIDSSASFRAYRLALAETEPPCIPYIGLILQDLTFVHIGNSDLLPDGKINFAKRWQQFNILDNMRKFRMCNYPIKKNERILAFFNGFSDYLDEETMWQISESIKPRGGRSKQTHM</sequence>
<organism evidence="6 7">
    <name type="scientific">Priapulus caudatus</name>
    <name type="common">Priapulid worm</name>
    <dbReference type="NCBI Taxonomy" id="37621"/>
    <lineage>
        <taxon>Eukaryota</taxon>
        <taxon>Metazoa</taxon>
        <taxon>Ecdysozoa</taxon>
        <taxon>Scalidophora</taxon>
        <taxon>Priapulida</taxon>
        <taxon>Priapulimorpha</taxon>
        <taxon>Priapulimorphida</taxon>
        <taxon>Priapulidae</taxon>
        <taxon>Priapulus</taxon>
    </lineage>
</organism>
<dbReference type="Pfam" id="PF00618">
    <property type="entry name" value="RasGEF_N"/>
    <property type="match status" value="1"/>
</dbReference>
<evidence type="ECO:0000256" key="3">
    <source>
        <dbReference type="SAM" id="MobiDB-lite"/>
    </source>
</evidence>
<protein>
    <submittedName>
        <fullName evidence="7">Guanine nucleotide-releasing factor 2-like</fullName>
    </submittedName>
</protein>
<dbReference type="PROSITE" id="PS50212">
    <property type="entry name" value="RASGEF_NTER"/>
    <property type="match status" value="1"/>
</dbReference>
<feature type="domain" description="N-terminal Ras-GEF" evidence="5">
    <location>
        <begin position="471"/>
        <end position="594"/>
    </location>
</feature>
<feature type="region of interest" description="Disordered" evidence="3">
    <location>
        <begin position="285"/>
        <end position="305"/>
    </location>
</feature>
<evidence type="ECO:0000256" key="1">
    <source>
        <dbReference type="ARBA" id="ARBA00022658"/>
    </source>
</evidence>
<dbReference type="GeneID" id="106805404"/>
<evidence type="ECO:0000256" key="2">
    <source>
        <dbReference type="PROSITE-ProRule" id="PRU00168"/>
    </source>
</evidence>
<dbReference type="Gene3D" id="1.20.870.10">
    <property type="entry name" value="Son of sevenless (SoS) protein Chain: S domain 1"/>
    <property type="match status" value="1"/>
</dbReference>
<dbReference type="PROSITE" id="PS50009">
    <property type="entry name" value="RASGEF_CAT"/>
    <property type="match status" value="1"/>
</dbReference>
<dbReference type="Pfam" id="PF00617">
    <property type="entry name" value="RasGEF"/>
    <property type="match status" value="1"/>
</dbReference>
<feature type="region of interest" description="Disordered" evidence="3">
    <location>
        <begin position="411"/>
        <end position="447"/>
    </location>
</feature>